<evidence type="ECO:0000313" key="2">
    <source>
        <dbReference type="EMBL" id="KAL2623991.1"/>
    </source>
</evidence>
<evidence type="ECO:0000313" key="3">
    <source>
        <dbReference type="Proteomes" id="UP001605036"/>
    </source>
</evidence>
<proteinExistence type="predicted"/>
<comment type="caution">
    <text evidence="2">The sequence shown here is derived from an EMBL/GenBank/DDBJ whole genome shotgun (WGS) entry which is preliminary data.</text>
</comment>
<keyword evidence="3" id="KW-1185">Reference proteome</keyword>
<name>A0ABD1YB46_9MARC</name>
<accession>A0ABD1YB46</accession>
<feature type="compositionally biased region" description="Basic and acidic residues" evidence="1">
    <location>
        <begin position="103"/>
        <end position="115"/>
    </location>
</feature>
<sequence length="130" mass="14920">MSANTPNDVAIESQEIMLTVCGEAKKELVEGLKSYSIEDQRRCMRNVHHKINELHFYLYQTIHEIGWMVERCRKGTRCASIDEDAEKSWKATDIPIEELESAGSEHDDLLDEGRRVLNSKSPKKWDLGGE</sequence>
<reference evidence="2 3" key="1">
    <citation type="submission" date="2024-09" db="EMBL/GenBank/DDBJ databases">
        <title>Chromosome-scale assembly of Riccia fluitans.</title>
        <authorList>
            <person name="Paukszto L."/>
            <person name="Sawicki J."/>
            <person name="Karawczyk K."/>
            <person name="Piernik-Szablinska J."/>
            <person name="Szczecinska M."/>
            <person name="Mazdziarz M."/>
        </authorList>
    </citation>
    <scope>NUCLEOTIDE SEQUENCE [LARGE SCALE GENOMIC DNA]</scope>
    <source>
        <strain evidence="2">Rf_01</strain>
        <tissue evidence="2">Aerial parts of the thallus</tissue>
    </source>
</reference>
<protein>
    <submittedName>
        <fullName evidence="2">Uncharacterized protein</fullName>
    </submittedName>
</protein>
<organism evidence="2 3">
    <name type="scientific">Riccia fluitans</name>
    <dbReference type="NCBI Taxonomy" id="41844"/>
    <lineage>
        <taxon>Eukaryota</taxon>
        <taxon>Viridiplantae</taxon>
        <taxon>Streptophyta</taxon>
        <taxon>Embryophyta</taxon>
        <taxon>Marchantiophyta</taxon>
        <taxon>Marchantiopsida</taxon>
        <taxon>Marchantiidae</taxon>
        <taxon>Marchantiales</taxon>
        <taxon>Ricciaceae</taxon>
        <taxon>Riccia</taxon>
    </lineage>
</organism>
<feature type="region of interest" description="Disordered" evidence="1">
    <location>
        <begin position="92"/>
        <end position="130"/>
    </location>
</feature>
<dbReference type="Proteomes" id="UP001605036">
    <property type="component" value="Unassembled WGS sequence"/>
</dbReference>
<dbReference type="AlphaFoldDB" id="A0ABD1YB46"/>
<dbReference type="EMBL" id="JBHFFA010000005">
    <property type="protein sequence ID" value="KAL2623991.1"/>
    <property type="molecule type" value="Genomic_DNA"/>
</dbReference>
<gene>
    <name evidence="2" type="ORF">R1flu_008236</name>
</gene>
<evidence type="ECO:0000256" key="1">
    <source>
        <dbReference type="SAM" id="MobiDB-lite"/>
    </source>
</evidence>